<evidence type="ECO:0000256" key="3">
    <source>
        <dbReference type="ARBA" id="ARBA00023125"/>
    </source>
</evidence>
<dbReference type="SUPFAM" id="SSF53850">
    <property type="entry name" value="Periplasmic binding protein-like II"/>
    <property type="match status" value="1"/>
</dbReference>
<reference evidence="6 7" key="1">
    <citation type="submission" date="2020-08" db="EMBL/GenBank/DDBJ databases">
        <title>Genomic Encyclopedia of Type Strains, Phase IV (KMG-IV): sequencing the most valuable type-strain genomes for metagenomic binning, comparative biology and taxonomic classification.</title>
        <authorList>
            <person name="Goeker M."/>
        </authorList>
    </citation>
    <scope>NUCLEOTIDE SEQUENCE [LARGE SCALE GENOMIC DNA]</scope>
    <source>
        <strain evidence="6 7">DSM 101465</strain>
    </source>
</reference>
<dbReference type="GO" id="GO:0043565">
    <property type="term" value="F:sequence-specific DNA binding"/>
    <property type="evidence" value="ECO:0007669"/>
    <property type="project" value="TreeGrafter"/>
</dbReference>
<keyword evidence="3 6" id="KW-0238">DNA-binding</keyword>
<dbReference type="EMBL" id="JACHEH010000001">
    <property type="protein sequence ID" value="MBB6166819.1"/>
    <property type="molecule type" value="Genomic_DNA"/>
</dbReference>
<dbReference type="InterPro" id="IPR036390">
    <property type="entry name" value="WH_DNA-bd_sf"/>
</dbReference>
<keyword evidence="4" id="KW-0804">Transcription</keyword>
<dbReference type="PANTHER" id="PTHR30537">
    <property type="entry name" value="HTH-TYPE TRANSCRIPTIONAL REGULATOR"/>
    <property type="match status" value="1"/>
</dbReference>
<evidence type="ECO:0000259" key="5">
    <source>
        <dbReference type="PROSITE" id="PS50931"/>
    </source>
</evidence>
<dbReference type="AlphaFoldDB" id="A0A841KC23"/>
<evidence type="ECO:0000256" key="1">
    <source>
        <dbReference type="ARBA" id="ARBA00009437"/>
    </source>
</evidence>
<dbReference type="Pfam" id="PF00126">
    <property type="entry name" value="HTH_1"/>
    <property type="match status" value="1"/>
</dbReference>
<dbReference type="InterPro" id="IPR005119">
    <property type="entry name" value="LysR_subst-bd"/>
</dbReference>
<evidence type="ECO:0000256" key="2">
    <source>
        <dbReference type="ARBA" id="ARBA00023015"/>
    </source>
</evidence>
<dbReference type="FunFam" id="3.40.190.290:FF:000001">
    <property type="entry name" value="Transcriptional regulator, LysR family"/>
    <property type="match status" value="1"/>
</dbReference>
<dbReference type="GO" id="GO:0003700">
    <property type="term" value="F:DNA-binding transcription factor activity"/>
    <property type="evidence" value="ECO:0007669"/>
    <property type="project" value="InterPro"/>
</dbReference>
<dbReference type="FunFam" id="1.10.10.10:FF:000001">
    <property type="entry name" value="LysR family transcriptional regulator"/>
    <property type="match status" value="1"/>
</dbReference>
<dbReference type="SUPFAM" id="SSF46785">
    <property type="entry name" value="Winged helix' DNA-binding domain"/>
    <property type="match status" value="1"/>
</dbReference>
<dbReference type="Gene3D" id="1.10.10.10">
    <property type="entry name" value="Winged helix-like DNA-binding domain superfamily/Winged helix DNA-binding domain"/>
    <property type="match status" value="1"/>
</dbReference>
<protein>
    <submittedName>
        <fullName evidence="6">DNA-binding transcriptional LysR family regulator</fullName>
    </submittedName>
</protein>
<evidence type="ECO:0000256" key="4">
    <source>
        <dbReference type="ARBA" id="ARBA00023163"/>
    </source>
</evidence>
<dbReference type="PANTHER" id="PTHR30537:SF21">
    <property type="entry name" value="HTH-TYPE TRANSCRIPTIONAL REGULATOR SINR-RELATED"/>
    <property type="match status" value="1"/>
</dbReference>
<dbReference type="RefSeq" id="WP_210304893.1">
    <property type="nucleotide sequence ID" value="NZ_JACHEH010000001.1"/>
</dbReference>
<organism evidence="6 7">
    <name type="scientific">Chelatococcus composti</name>
    <dbReference type="NCBI Taxonomy" id="1743235"/>
    <lineage>
        <taxon>Bacteria</taxon>
        <taxon>Pseudomonadati</taxon>
        <taxon>Pseudomonadota</taxon>
        <taxon>Alphaproteobacteria</taxon>
        <taxon>Hyphomicrobiales</taxon>
        <taxon>Chelatococcaceae</taxon>
        <taxon>Chelatococcus</taxon>
    </lineage>
</organism>
<keyword evidence="2" id="KW-0805">Transcription regulation</keyword>
<accession>A0A841KC23</accession>
<dbReference type="CDD" id="cd08422">
    <property type="entry name" value="PBP2_CrgA_like"/>
    <property type="match status" value="1"/>
</dbReference>
<evidence type="ECO:0000313" key="6">
    <source>
        <dbReference type="EMBL" id="MBB6166819.1"/>
    </source>
</evidence>
<dbReference type="GO" id="GO:0006351">
    <property type="term" value="P:DNA-templated transcription"/>
    <property type="evidence" value="ECO:0007669"/>
    <property type="project" value="TreeGrafter"/>
</dbReference>
<proteinExistence type="inferred from homology"/>
<dbReference type="InterPro" id="IPR000847">
    <property type="entry name" value="LysR_HTH_N"/>
</dbReference>
<evidence type="ECO:0000313" key="7">
    <source>
        <dbReference type="Proteomes" id="UP000588017"/>
    </source>
</evidence>
<dbReference type="PROSITE" id="PS50931">
    <property type="entry name" value="HTH_LYSR"/>
    <property type="match status" value="1"/>
</dbReference>
<dbReference type="Proteomes" id="UP000588017">
    <property type="component" value="Unassembled WGS sequence"/>
</dbReference>
<keyword evidence="7" id="KW-1185">Reference proteome</keyword>
<name>A0A841KC23_9HYPH</name>
<gene>
    <name evidence="6" type="ORF">HNQ73_000427</name>
</gene>
<dbReference type="Gene3D" id="3.40.190.290">
    <property type="match status" value="1"/>
</dbReference>
<comment type="similarity">
    <text evidence="1">Belongs to the LysR transcriptional regulatory family.</text>
</comment>
<dbReference type="Pfam" id="PF03466">
    <property type="entry name" value="LysR_substrate"/>
    <property type="match status" value="1"/>
</dbReference>
<feature type="domain" description="HTH lysR-type" evidence="5">
    <location>
        <begin position="1"/>
        <end position="60"/>
    </location>
</feature>
<dbReference type="InterPro" id="IPR036388">
    <property type="entry name" value="WH-like_DNA-bd_sf"/>
</dbReference>
<sequence>MIENIGDLRVLLQTARAGSLTGAARALGVTPAAASAALKRMETQLGVRLFERSTRTMRLTPQGQILLNYASRAFDLIAEGEAQATSDRAGLVGLIRVAAPSDLTRSTLLPMLDEFLEAHPGVQLALSVGDRPLDVVRDEVDLAIRYGHLVDSRLVARPLMDTAPVVVAAPAYLVRHPAPKTPMDLIRHNCLAYDRAGRPHRTWRFTRYGQSIEVHVSGNRSVDDASLARQWAVAGAGILLKTPVEMRHEMRDGRLVRLLADWQLDHYPLNVILPSGRFIPVRVRTLVNFLANRFRRISKELYDLLA</sequence>
<comment type="caution">
    <text evidence="6">The sequence shown here is derived from an EMBL/GenBank/DDBJ whole genome shotgun (WGS) entry which is preliminary data.</text>
</comment>
<dbReference type="InterPro" id="IPR058163">
    <property type="entry name" value="LysR-type_TF_proteobact-type"/>
</dbReference>